<feature type="region of interest" description="Disordered" evidence="17">
    <location>
        <begin position="634"/>
        <end position="654"/>
    </location>
</feature>
<dbReference type="EMBL" id="MIJF01000013">
    <property type="protein sequence ID" value="OEF99889.1"/>
    <property type="molecule type" value="Genomic_DNA"/>
</dbReference>
<comment type="similarity">
    <text evidence="2">In the C-terminal section; belongs to the transpeptidase family.</text>
</comment>
<dbReference type="Gene3D" id="1.10.3810.10">
    <property type="entry name" value="Biosynthetic peptidoglycan transglycosylase-like"/>
    <property type="match status" value="1"/>
</dbReference>
<dbReference type="FunFam" id="1.10.3810.10:FF:000001">
    <property type="entry name" value="Penicillin-binding protein 1A"/>
    <property type="match status" value="1"/>
</dbReference>
<keyword evidence="11" id="KW-0573">Peptidoglycan synthesis</keyword>
<dbReference type="GO" id="GO:0009252">
    <property type="term" value="P:peptidoglycan biosynthetic process"/>
    <property type="evidence" value="ECO:0007669"/>
    <property type="project" value="UniProtKB-KW"/>
</dbReference>
<evidence type="ECO:0000256" key="2">
    <source>
        <dbReference type="ARBA" id="ARBA00007090"/>
    </source>
</evidence>
<dbReference type="InterPro" id="IPR001264">
    <property type="entry name" value="Glyco_trans_51"/>
</dbReference>
<evidence type="ECO:0000256" key="8">
    <source>
        <dbReference type="ARBA" id="ARBA00022679"/>
    </source>
</evidence>
<evidence type="ECO:0000256" key="4">
    <source>
        <dbReference type="ARBA" id="ARBA00022475"/>
    </source>
</evidence>
<keyword evidence="21" id="KW-1185">Reference proteome</keyword>
<evidence type="ECO:0000256" key="1">
    <source>
        <dbReference type="ARBA" id="ARBA00004236"/>
    </source>
</evidence>
<keyword evidence="6" id="KW-0645">Protease</keyword>
<dbReference type="GO" id="GO:0008360">
    <property type="term" value="P:regulation of cell shape"/>
    <property type="evidence" value="ECO:0007669"/>
    <property type="project" value="UniProtKB-KW"/>
</dbReference>
<dbReference type="GO" id="GO:0030288">
    <property type="term" value="C:outer membrane-bounded periplasmic space"/>
    <property type="evidence" value="ECO:0007669"/>
    <property type="project" value="TreeGrafter"/>
</dbReference>
<comment type="caution">
    <text evidence="20">The sequence shown here is derived from an EMBL/GenBank/DDBJ whole genome shotgun (WGS) entry which is preliminary data.</text>
</comment>
<keyword evidence="8" id="KW-0808">Transferase</keyword>
<dbReference type="InterPro" id="IPR050396">
    <property type="entry name" value="Glycosyltr_51/Transpeptidase"/>
</dbReference>
<keyword evidence="7" id="KW-0328">Glycosyltransferase</keyword>
<comment type="catalytic activity">
    <reaction evidence="15">
        <text>Preferential cleavage: (Ac)2-L-Lys-D-Ala-|-D-Ala. Also transpeptidation of peptidyl-alanyl moieties that are N-acyl substituents of D-alanine.</text>
        <dbReference type="EC" id="3.4.16.4"/>
    </reaction>
</comment>
<evidence type="ECO:0000256" key="17">
    <source>
        <dbReference type="SAM" id="MobiDB-lite"/>
    </source>
</evidence>
<dbReference type="GO" id="GO:0071555">
    <property type="term" value="P:cell wall organization"/>
    <property type="evidence" value="ECO:0007669"/>
    <property type="project" value="UniProtKB-KW"/>
</dbReference>
<name>A0A1D2YW19_9BACI</name>
<sequence length="666" mass="75618">MIKRFIIVSLILFFISSSALLFLFIYLQSQPLPKTTIEQTTFIYSMDGQVIDDLYSGENRVYVPLSKIPKSLIEATIAIEDRKFYRHLGIDFVRIGGALIQDVKHRSKVQGASTITQQLARNLYLYLDKTWERKINEALLAIQLELQYSKDEILEMYLNQIYYGHSANGVQLAAKTYFDKDVSELNLAESAMIAGIPKGPGYYSPFINLKKAKERQKQVLQAMVSEGYITQQEANEAYQEKLVFKNPNKKNYPTIAPYFRDFIVSTLKTKYGFTEEQIFQGGLKVYTTLDSEIQKYAEEIITNYLDENNSLQVALISIEPSTGFIKAMVGGRDYSKSQYNRVFASRQPGSSFKPILYLAALENGFTPVTRLKSEPTIFTFGNNQTYQPSNFGDNYPNREIDLRYALAHSDNIYAVKTHMKIGMDKLVDMSNKLGIDKELKPYPSLALGSQEVTPFDMTKAYATIANQGKRVEPIAITKIVDSSGNVLYERKATSGVQVVSEASTFILTHLMEGVFEQGGTGFNVSDRLKRPIAGKTGTTDFDSWLIGYTPQLVTTLWTGYDDNQPLKDSDAYITKYIWADFMEKAHKSLPPQLFVVPDGITSLYICPETGKIATENCPNPRLEFFIEGTEPTEYSDYHQAEDSPESSKEPSEDPSFWNRIRYWWSN</sequence>
<dbReference type="GO" id="GO:0005886">
    <property type="term" value="C:plasma membrane"/>
    <property type="evidence" value="ECO:0007669"/>
    <property type="project" value="UniProtKB-SubCell"/>
</dbReference>
<protein>
    <submittedName>
        <fullName evidence="20">Carboxypeptidase</fullName>
    </submittedName>
</protein>
<dbReference type="GO" id="GO:0008955">
    <property type="term" value="F:peptidoglycan glycosyltransferase activity"/>
    <property type="evidence" value="ECO:0007669"/>
    <property type="project" value="UniProtKB-EC"/>
</dbReference>
<accession>A0A1D2YW19</accession>
<dbReference type="STRING" id="337097.BHF71_01445"/>
<evidence type="ECO:0000256" key="10">
    <source>
        <dbReference type="ARBA" id="ARBA00022960"/>
    </source>
</evidence>
<keyword evidence="14" id="KW-0961">Cell wall biogenesis/degradation</keyword>
<dbReference type="AlphaFoldDB" id="A0A1D2YW19"/>
<dbReference type="OrthoDB" id="9766909at2"/>
<dbReference type="Gene3D" id="3.40.710.10">
    <property type="entry name" value="DD-peptidase/beta-lactamase superfamily"/>
    <property type="match status" value="1"/>
</dbReference>
<keyword evidence="9" id="KW-0378">Hydrolase</keyword>
<dbReference type="GO" id="GO:0006508">
    <property type="term" value="P:proteolysis"/>
    <property type="evidence" value="ECO:0007669"/>
    <property type="project" value="UniProtKB-KW"/>
</dbReference>
<dbReference type="InterPro" id="IPR012338">
    <property type="entry name" value="Beta-lactam/transpept-like"/>
</dbReference>
<evidence type="ECO:0000256" key="13">
    <source>
        <dbReference type="ARBA" id="ARBA00023268"/>
    </source>
</evidence>
<dbReference type="InterPro" id="IPR023346">
    <property type="entry name" value="Lysozyme-like_dom_sf"/>
</dbReference>
<dbReference type="SUPFAM" id="SSF53955">
    <property type="entry name" value="Lysozyme-like"/>
    <property type="match status" value="1"/>
</dbReference>
<comment type="catalytic activity">
    <reaction evidence="16">
        <text>[GlcNAc-(1-&gt;4)-Mur2Ac(oyl-L-Ala-gamma-D-Glu-L-Lys-D-Ala-D-Ala)](n)-di-trans,octa-cis-undecaprenyl diphosphate + beta-D-GlcNAc-(1-&gt;4)-Mur2Ac(oyl-L-Ala-gamma-D-Glu-L-Lys-D-Ala-D-Ala)-di-trans,octa-cis-undecaprenyl diphosphate = [GlcNAc-(1-&gt;4)-Mur2Ac(oyl-L-Ala-gamma-D-Glu-L-Lys-D-Ala-D-Ala)](n+1)-di-trans,octa-cis-undecaprenyl diphosphate + di-trans,octa-cis-undecaprenyl diphosphate + H(+)</text>
        <dbReference type="Rhea" id="RHEA:23708"/>
        <dbReference type="Rhea" id="RHEA-COMP:9602"/>
        <dbReference type="Rhea" id="RHEA-COMP:9603"/>
        <dbReference type="ChEBI" id="CHEBI:15378"/>
        <dbReference type="ChEBI" id="CHEBI:58405"/>
        <dbReference type="ChEBI" id="CHEBI:60033"/>
        <dbReference type="ChEBI" id="CHEBI:78435"/>
        <dbReference type="EC" id="2.4.99.28"/>
    </reaction>
</comment>
<proteinExistence type="inferred from homology"/>
<evidence type="ECO:0000256" key="15">
    <source>
        <dbReference type="ARBA" id="ARBA00034000"/>
    </source>
</evidence>
<gene>
    <name evidence="20" type="ORF">BHF71_01445</name>
</gene>
<evidence type="ECO:0000256" key="7">
    <source>
        <dbReference type="ARBA" id="ARBA00022676"/>
    </source>
</evidence>
<keyword evidence="4" id="KW-1003">Cell membrane</keyword>
<keyword evidence="13" id="KW-0511">Multifunctional enzyme</keyword>
<feature type="domain" description="Glycosyl transferase family 51" evidence="19">
    <location>
        <begin position="48"/>
        <end position="223"/>
    </location>
</feature>
<keyword evidence="12" id="KW-0472">Membrane</keyword>
<comment type="subcellular location">
    <subcellularLocation>
        <location evidence="1">Cell membrane</location>
    </subcellularLocation>
</comment>
<evidence type="ECO:0000256" key="6">
    <source>
        <dbReference type="ARBA" id="ARBA00022670"/>
    </source>
</evidence>
<evidence type="ECO:0000313" key="20">
    <source>
        <dbReference type="EMBL" id="OEF99889.1"/>
    </source>
</evidence>
<evidence type="ECO:0000313" key="21">
    <source>
        <dbReference type="Proteomes" id="UP000243739"/>
    </source>
</evidence>
<comment type="similarity">
    <text evidence="3">In the N-terminal section; belongs to the glycosyltransferase 51 family.</text>
</comment>
<feature type="domain" description="Penicillin-binding protein transpeptidase" evidence="18">
    <location>
        <begin position="318"/>
        <end position="551"/>
    </location>
</feature>
<keyword evidence="10" id="KW-0133">Cell shape</keyword>
<dbReference type="NCBIfam" id="TIGR02074">
    <property type="entry name" value="PBP_1a_fam"/>
    <property type="match status" value="1"/>
</dbReference>
<feature type="compositionally biased region" description="Basic and acidic residues" evidence="17">
    <location>
        <begin position="635"/>
        <end position="651"/>
    </location>
</feature>
<dbReference type="PANTHER" id="PTHR32282">
    <property type="entry name" value="BINDING PROTEIN TRANSPEPTIDASE, PUTATIVE-RELATED"/>
    <property type="match status" value="1"/>
</dbReference>
<evidence type="ECO:0000256" key="5">
    <source>
        <dbReference type="ARBA" id="ARBA00022645"/>
    </source>
</evidence>
<dbReference type="Proteomes" id="UP000243739">
    <property type="component" value="Unassembled WGS sequence"/>
</dbReference>
<dbReference type="GO" id="GO:0008658">
    <property type="term" value="F:penicillin binding"/>
    <property type="evidence" value="ECO:0007669"/>
    <property type="project" value="InterPro"/>
</dbReference>
<evidence type="ECO:0000256" key="16">
    <source>
        <dbReference type="ARBA" id="ARBA00049902"/>
    </source>
</evidence>
<dbReference type="SUPFAM" id="SSF56601">
    <property type="entry name" value="beta-lactamase/transpeptidase-like"/>
    <property type="match status" value="1"/>
</dbReference>
<dbReference type="PANTHER" id="PTHR32282:SF11">
    <property type="entry name" value="PENICILLIN-BINDING PROTEIN 1B"/>
    <property type="match status" value="1"/>
</dbReference>
<dbReference type="InterPro" id="IPR001460">
    <property type="entry name" value="PCN-bd_Tpept"/>
</dbReference>
<dbReference type="Pfam" id="PF00905">
    <property type="entry name" value="Transpeptidase"/>
    <property type="match status" value="1"/>
</dbReference>
<keyword evidence="5 20" id="KW-0121">Carboxypeptidase</keyword>
<evidence type="ECO:0000256" key="11">
    <source>
        <dbReference type="ARBA" id="ARBA00022984"/>
    </source>
</evidence>
<dbReference type="Pfam" id="PF00912">
    <property type="entry name" value="Transgly"/>
    <property type="match status" value="1"/>
</dbReference>
<evidence type="ECO:0000256" key="12">
    <source>
        <dbReference type="ARBA" id="ARBA00023136"/>
    </source>
</evidence>
<evidence type="ECO:0000256" key="14">
    <source>
        <dbReference type="ARBA" id="ARBA00023316"/>
    </source>
</evidence>
<evidence type="ECO:0000256" key="3">
    <source>
        <dbReference type="ARBA" id="ARBA00007739"/>
    </source>
</evidence>
<organism evidence="20 21">
    <name type="scientific">Vulcanibacillus modesticaldus</name>
    <dbReference type="NCBI Taxonomy" id="337097"/>
    <lineage>
        <taxon>Bacteria</taxon>
        <taxon>Bacillati</taxon>
        <taxon>Bacillota</taxon>
        <taxon>Bacilli</taxon>
        <taxon>Bacillales</taxon>
        <taxon>Bacillaceae</taxon>
        <taxon>Vulcanibacillus</taxon>
    </lineage>
</organism>
<evidence type="ECO:0000259" key="19">
    <source>
        <dbReference type="Pfam" id="PF00912"/>
    </source>
</evidence>
<reference evidence="20 21" key="1">
    <citation type="submission" date="2016-09" db="EMBL/GenBank/DDBJ databases">
        <title>Draft genome sequence for the type strain of Vulcanibacillus modesticaldus BR, a strictly anaerobic, moderately thermophilic, and nitrate-reducing bacterium from deep sea-hydrothermal vents of the Mid-Atlantic Ridge.</title>
        <authorList>
            <person name="Abin C.A."/>
            <person name="Hollibaugh J.T."/>
        </authorList>
    </citation>
    <scope>NUCLEOTIDE SEQUENCE [LARGE SCALE GENOMIC DNA]</scope>
    <source>
        <strain evidence="20 21">BR</strain>
    </source>
</reference>
<dbReference type="InterPro" id="IPR036950">
    <property type="entry name" value="PBP_transglycosylase"/>
</dbReference>
<evidence type="ECO:0000256" key="9">
    <source>
        <dbReference type="ARBA" id="ARBA00022801"/>
    </source>
</evidence>
<evidence type="ECO:0000259" key="18">
    <source>
        <dbReference type="Pfam" id="PF00905"/>
    </source>
</evidence>
<dbReference type="GO" id="GO:0009002">
    <property type="term" value="F:serine-type D-Ala-D-Ala carboxypeptidase activity"/>
    <property type="evidence" value="ECO:0007669"/>
    <property type="project" value="UniProtKB-EC"/>
</dbReference>